<dbReference type="EMBL" id="JACHCC010000001">
    <property type="protein sequence ID" value="MBB6497984.1"/>
    <property type="molecule type" value="Genomic_DNA"/>
</dbReference>
<feature type="signal peptide" evidence="1">
    <location>
        <begin position="1"/>
        <end position="23"/>
    </location>
</feature>
<organism evidence="2 3">
    <name type="scientific">Pedobacter cryoconitis</name>
    <dbReference type="NCBI Taxonomy" id="188932"/>
    <lineage>
        <taxon>Bacteria</taxon>
        <taxon>Pseudomonadati</taxon>
        <taxon>Bacteroidota</taxon>
        <taxon>Sphingobacteriia</taxon>
        <taxon>Sphingobacteriales</taxon>
        <taxon>Sphingobacteriaceae</taxon>
        <taxon>Pedobacter</taxon>
    </lineage>
</organism>
<evidence type="ECO:0000313" key="2">
    <source>
        <dbReference type="EMBL" id="MBB6497984.1"/>
    </source>
</evidence>
<proteinExistence type="predicted"/>
<keyword evidence="1" id="KW-0732">Signal</keyword>
<accession>A0A7X0IYV8</accession>
<dbReference type="RefSeq" id="WP_184621698.1">
    <property type="nucleotide sequence ID" value="NZ_JACHCC010000001.1"/>
</dbReference>
<sequence>MNKFSSSCYLFLFLIFSVIVAFAQKTDEPQNKAPVNLPQVIQASPEAAALGRYGDQQVGLNTGTAAVQIPLYALKTKKLSLAIGLSYSSNGVKVNEYASKVGMSWVLNAGGAITRTVYDKPDLAVPRTILPPNRNFHSYNSGLNNSGSSLYQTNQELLSWLESNGNNSTDMEMDEFNFNFNGYTGKFVFDNNKIPVLLPQSNLKIEYQDQPDSKWNFKITTPDGTRYYFGGVASEMTQSSTGYSNHDRYASAWYLNRIESAGDPTDYLTFSYGETSYGFYPGVSQNVTLENKPPTLYGSPRPYGYSSEVNANIPGLGLMNFTKQNIGISGVYLKSINSSHYGIVKFSYQSKPDVISKADYLLEKIEVDFGDGKAALLYSFNYDIVSPGGPKNEISDYYASDYFSLLENLSRPFLKSVVQTTANDSSLSKKYSFEYLDKGNLPPHLAFNQDHWGYYNGKTGLNSLIVPESNYILLGNTLISRLKVNRDVDYDYAQKGMLSKVIYPTGGSTEFFYEGNSSNGQTPVLTSGDFTANNPDVEVQRIDLSTAGKPSATFRVTAPITVNLTMNISCNCPKGGGCPILPDGTLAGELVFNQLTSIAKLDFAPFNARGDCSRSSGGSYKLEAGSYGVGVLNRGPYTITISVTSPDGKIFVPYQSIPGNPAIPVHKSLDGTFYGGVRVRKMIDTDPVSKQVKTTNFLYSGMSGSYLPLYQLNICRYGLGTMPLSSPTQYYTKPSMPLDYAEYYQYLAGTYSNLVGRNSYNVSYKAVTEKYGDNYENGGIDHIYSYNQNNSSSIARYGGHIVENVSPPDLSWRNGLELSKSIYKYINNIKVPVQEITNVYTVDPRISKSFEQFIIKNNGNDIFVCSPGITYCLDNYSVVGCGPYLFANDYGYNKRESIYDVYAVTSKQEWQYLSQTKTLNYDVNGQNPVTNIENYYYDNSAHTQLSRKAVTNSKGKVLTSLHTYADDYPEGVTFINDMKTNHLTGVPIEEVNYQTEGNTTEITSGKMTRYTVGGTGLIDTVLLTEATDPIPLAGFKFSNAIKGQLPAAGAGSSYSLDGRYVPRLSYRYNLTGDPITINLLNGRPEAYQWGYNNQYPVAEVKNSRYNNIFYDGFEEGNGNSNLDDSKTGHYSYTSSSVGYSKKIDGLDAGLYTLSYWKKNGANWSWVVNTAVSVTGTSYTISIPAGNQIDDICFYPSNAQMATYTYDPLVGITSMTDVKGNTTYYEYDSFQRLLNIKDKDRNIVKRYSYHFQGQ</sequence>
<evidence type="ECO:0000313" key="3">
    <source>
        <dbReference type="Proteomes" id="UP000521017"/>
    </source>
</evidence>
<feature type="chain" id="PRO_5031490932" evidence="1">
    <location>
        <begin position="24"/>
        <end position="1253"/>
    </location>
</feature>
<protein>
    <submittedName>
        <fullName evidence="2">YD repeat-containing protein</fullName>
    </submittedName>
</protein>
<comment type="caution">
    <text evidence="2">The sequence shown here is derived from an EMBL/GenBank/DDBJ whole genome shotgun (WGS) entry which is preliminary data.</text>
</comment>
<dbReference type="Proteomes" id="UP000521017">
    <property type="component" value="Unassembled WGS sequence"/>
</dbReference>
<name>A0A7X0IYV8_9SPHI</name>
<reference evidence="2 3" key="1">
    <citation type="submission" date="2020-08" db="EMBL/GenBank/DDBJ databases">
        <title>Genomic Encyclopedia of Type Strains, Phase IV (KMG-V): Genome sequencing to study the core and pangenomes of soil and plant-associated prokaryotes.</title>
        <authorList>
            <person name="Whitman W."/>
        </authorList>
    </citation>
    <scope>NUCLEOTIDE SEQUENCE [LARGE SCALE GENOMIC DNA]</scope>
    <source>
        <strain evidence="2 3">M2T3</strain>
    </source>
</reference>
<evidence type="ECO:0000256" key="1">
    <source>
        <dbReference type="SAM" id="SignalP"/>
    </source>
</evidence>
<dbReference type="AlphaFoldDB" id="A0A7X0IYV8"/>
<gene>
    <name evidence="2" type="ORF">HDF25_000108</name>
</gene>